<comment type="domain">
    <text evidence="10">The DHHC domain is required for palmitoyltransferase activity.</text>
</comment>
<evidence type="ECO:0000256" key="9">
    <source>
        <dbReference type="ARBA" id="ARBA00023315"/>
    </source>
</evidence>
<evidence type="ECO:0000313" key="12">
    <source>
        <dbReference type="EMBL" id="CAG2237514.1"/>
    </source>
</evidence>
<dbReference type="PANTHER" id="PTHR22883:SF301">
    <property type="entry name" value="PALMITOYLTRANSFERASE ZDHHC12"/>
    <property type="match status" value="1"/>
</dbReference>
<dbReference type="EMBL" id="CAJPWZ010002390">
    <property type="protein sequence ID" value="CAG2237514.1"/>
    <property type="molecule type" value="Genomic_DNA"/>
</dbReference>
<dbReference type="AlphaFoldDB" id="A0A8S3U4K1"/>
<keyword evidence="4 10" id="KW-0812">Transmembrane</keyword>
<dbReference type="GO" id="GO:0005783">
    <property type="term" value="C:endoplasmic reticulum"/>
    <property type="evidence" value="ECO:0007669"/>
    <property type="project" value="TreeGrafter"/>
</dbReference>
<evidence type="ECO:0000256" key="8">
    <source>
        <dbReference type="ARBA" id="ARBA00023288"/>
    </source>
</evidence>
<evidence type="ECO:0000256" key="6">
    <source>
        <dbReference type="ARBA" id="ARBA00023136"/>
    </source>
</evidence>
<evidence type="ECO:0000256" key="7">
    <source>
        <dbReference type="ARBA" id="ARBA00023139"/>
    </source>
</evidence>
<comment type="catalytic activity">
    <reaction evidence="10">
        <text>L-cysteinyl-[protein] + hexadecanoyl-CoA = S-hexadecanoyl-L-cysteinyl-[protein] + CoA</text>
        <dbReference type="Rhea" id="RHEA:36683"/>
        <dbReference type="Rhea" id="RHEA-COMP:10131"/>
        <dbReference type="Rhea" id="RHEA-COMP:11032"/>
        <dbReference type="ChEBI" id="CHEBI:29950"/>
        <dbReference type="ChEBI" id="CHEBI:57287"/>
        <dbReference type="ChEBI" id="CHEBI:57379"/>
        <dbReference type="ChEBI" id="CHEBI:74151"/>
        <dbReference type="EC" id="2.3.1.225"/>
    </reaction>
</comment>
<evidence type="ECO:0000256" key="3">
    <source>
        <dbReference type="ARBA" id="ARBA00022679"/>
    </source>
</evidence>
<comment type="similarity">
    <text evidence="2 10">Belongs to the DHHC palmitoyltransferase family.</text>
</comment>
<gene>
    <name evidence="12" type="ORF">MEDL_49908</name>
</gene>
<feature type="transmembrane region" description="Helical" evidence="10">
    <location>
        <begin position="204"/>
        <end position="226"/>
    </location>
</feature>
<comment type="subcellular location">
    <subcellularLocation>
        <location evidence="1">Endomembrane system</location>
        <topology evidence="1">Multi-pass membrane protein</topology>
    </subcellularLocation>
</comment>
<dbReference type="EC" id="2.3.1.225" evidence="10"/>
<keyword evidence="8" id="KW-0449">Lipoprotein</keyword>
<feature type="transmembrane region" description="Helical" evidence="10">
    <location>
        <begin position="55"/>
        <end position="77"/>
    </location>
</feature>
<dbReference type="InterPro" id="IPR039859">
    <property type="entry name" value="PFA4/ZDH16/20/ERF2-like"/>
</dbReference>
<keyword evidence="13" id="KW-1185">Reference proteome</keyword>
<keyword evidence="6 10" id="KW-0472">Membrane</keyword>
<reference evidence="12" key="1">
    <citation type="submission" date="2021-03" db="EMBL/GenBank/DDBJ databases">
        <authorList>
            <person name="Bekaert M."/>
        </authorList>
    </citation>
    <scope>NUCLEOTIDE SEQUENCE</scope>
</reference>
<organism evidence="12 13">
    <name type="scientific">Mytilus edulis</name>
    <name type="common">Blue mussel</name>
    <dbReference type="NCBI Taxonomy" id="6550"/>
    <lineage>
        <taxon>Eukaryota</taxon>
        <taxon>Metazoa</taxon>
        <taxon>Spiralia</taxon>
        <taxon>Lophotrochozoa</taxon>
        <taxon>Mollusca</taxon>
        <taxon>Bivalvia</taxon>
        <taxon>Autobranchia</taxon>
        <taxon>Pteriomorphia</taxon>
        <taxon>Mytilida</taxon>
        <taxon>Mytiloidea</taxon>
        <taxon>Mytilidae</taxon>
        <taxon>Mytilinae</taxon>
        <taxon>Mytilus</taxon>
    </lineage>
</organism>
<dbReference type="Proteomes" id="UP000683360">
    <property type="component" value="Unassembled WGS sequence"/>
</dbReference>
<evidence type="ECO:0000256" key="5">
    <source>
        <dbReference type="ARBA" id="ARBA00022989"/>
    </source>
</evidence>
<evidence type="ECO:0000256" key="4">
    <source>
        <dbReference type="ARBA" id="ARBA00022692"/>
    </source>
</evidence>
<accession>A0A8S3U4K1</accession>
<dbReference type="GO" id="GO:0005794">
    <property type="term" value="C:Golgi apparatus"/>
    <property type="evidence" value="ECO:0007669"/>
    <property type="project" value="TreeGrafter"/>
</dbReference>
<keyword evidence="9 10" id="KW-0012">Acyltransferase</keyword>
<evidence type="ECO:0000256" key="1">
    <source>
        <dbReference type="ARBA" id="ARBA00004127"/>
    </source>
</evidence>
<keyword evidence="7" id="KW-0564">Palmitate</keyword>
<name>A0A8S3U4K1_MYTED</name>
<evidence type="ECO:0000256" key="2">
    <source>
        <dbReference type="ARBA" id="ARBA00008574"/>
    </source>
</evidence>
<proteinExistence type="inferred from homology"/>
<keyword evidence="5 10" id="KW-1133">Transmembrane helix</keyword>
<dbReference type="Pfam" id="PF01529">
    <property type="entry name" value="DHHC"/>
    <property type="match status" value="1"/>
</dbReference>
<dbReference type="GO" id="GO:0019706">
    <property type="term" value="F:protein-cysteine S-palmitoyltransferase activity"/>
    <property type="evidence" value="ECO:0007669"/>
    <property type="project" value="UniProtKB-EC"/>
</dbReference>
<sequence>MVDRYKVCRMTCRCSCGVGCVVRIFHSALVLGVPISLLFIDSGLKEALVEFKDPVYGIGYVLILTLSLVLYYLACFVEPGYVQKQKKSGNNNIAYEDSSSEDEEAQMMNKDKESVYRYCDFCEMEQPMRSKHCEDCKKCVRRYDHHCPWLETCVGERNHKYFWLFLAVTCILILWTFLITWSSFKYQLTWKEWFKSNIVLLIDMFVLVFGGMSVIGLFCFHSYLMIKGITTWEMVSRERITYLKYFDYDFNPFDEGCIKNIYYFLTSDKVKRWEVTYEKKANIGKRKKNIV</sequence>
<dbReference type="PANTHER" id="PTHR22883">
    <property type="entry name" value="ZINC FINGER DHHC DOMAIN CONTAINING PROTEIN"/>
    <property type="match status" value="1"/>
</dbReference>
<dbReference type="InterPro" id="IPR001594">
    <property type="entry name" value="Palmitoyltrfase_DHHC"/>
</dbReference>
<comment type="caution">
    <text evidence="12">The sequence shown here is derived from an EMBL/GenBank/DDBJ whole genome shotgun (WGS) entry which is preliminary data.</text>
</comment>
<evidence type="ECO:0000259" key="11">
    <source>
        <dbReference type="Pfam" id="PF01529"/>
    </source>
</evidence>
<feature type="domain" description="Palmitoyltransferase DHHC" evidence="11">
    <location>
        <begin position="116"/>
        <end position="236"/>
    </location>
</feature>
<dbReference type="GO" id="GO:0006612">
    <property type="term" value="P:protein targeting to membrane"/>
    <property type="evidence" value="ECO:0007669"/>
    <property type="project" value="TreeGrafter"/>
</dbReference>
<keyword evidence="3 10" id="KW-0808">Transferase</keyword>
<protein>
    <recommendedName>
        <fullName evidence="10">Palmitoyltransferase</fullName>
        <ecNumber evidence="10">2.3.1.225</ecNumber>
    </recommendedName>
</protein>
<feature type="transmembrane region" description="Helical" evidence="10">
    <location>
        <begin position="161"/>
        <end position="184"/>
    </location>
</feature>
<feature type="transmembrane region" description="Helical" evidence="10">
    <location>
        <begin position="20"/>
        <end position="40"/>
    </location>
</feature>
<evidence type="ECO:0000256" key="10">
    <source>
        <dbReference type="RuleBase" id="RU079119"/>
    </source>
</evidence>
<dbReference type="PROSITE" id="PS50216">
    <property type="entry name" value="DHHC"/>
    <property type="match status" value="1"/>
</dbReference>
<evidence type="ECO:0000313" key="13">
    <source>
        <dbReference type="Proteomes" id="UP000683360"/>
    </source>
</evidence>
<dbReference type="OrthoDB" id="331948at2759"/>